<protein>
    <recommendedName>
        <fullName evidence="4">BTB domain-containing protein</fullName>
    </recommendedName>
</protein>
<feature type="compositionally biased region" description="Basic residues" evidence="1">
    <location>
        <begin position="661"/>
        <end position="670"/>
    </location>
</feature>
<sequence>MERNNPPDLNADEAAAQAIQAAIWLADEQELGEDEMARQLLQPNPNAGGGGGVGGVVPELVRQLLRERRRGMHNHAHHAEERHQAPAAPAVEENEEVDGEAMDAGVAGEVFDESGGKVTSPAKCPLMLYLEIDDDLEDLAPKNKYLKRGSTVYIGLDKTTKLSRVFQQFCTFINKESTRIKGKLHSDETLSPKEFEFVHCTLLDAMHTVEASAMMKNDRIMVRRDRSKERAMKAEIVRLQRESDRKYFNDLRQLLHNSSPDFLRGCDVILDCRGKVVDERGFSQNVLATMVRANSAVLSKRCKWLAQKIMDAKEEIRRRAEMTVPSDGNDKNDEGKVDDSFEGGQKSDDEDDIVPSFPERDGPRGGGDAMEGNSFVAAKVEDDEEDDVAFPPAKKAKLGKSAVSPNTVIIPLDHSPEAVKLLLEYSYTNRVHSLGFNAFVKASRYVGPGSTKELGPVPPFRKHEWPKNGMPTVSLHLALAGIALAEEAQMPRLSLMCEVAASQLVNQNNVIDVLSTCQSQLLKTGNRLPILKKAAMLDCIFPNGSTGIDRLMEKPNFKTNLEEKRNLVIPSLLEGTVELLPSGMLATKDWQKKKEKMETDTNLTYLQEDKVDKNNREMQRKKYRSMETINRRVETAFGSEDLSVSSPLVHLSFRQEPPPIKLHRVNKRKSRSDVVKTSTVTSARRGKRDRTEP</sequence>
<feature type="region of interest" description="Disordered" evidence="1">
    <location>
        <begin position="72"/>
        <end position="99"/>
    </location>
</feature>
<feature type="compositionally biased region" description="Basic residues" evidence="1">
    <location>
        <begin position="684"/>
        <end position="693"/>
    </location>
</feature>
<feature type="region of interest" description="Disordered" evidence="1">
    <location>
        <begin position="653"/>
        <end position="693"/>
    </location>
</feature>
<dbReference type="InterPro" id="IPR011333">
    <property type="entry name" value="SKP1/BTB/POZ_sf"/>
</dbReference>
<gene>
    <name evidence="2" type="ORF">HJC23_007422</name>
</gene>
<evidence type="ECO:0008006" key="4">
    <source>
        <dbReference type="Google" id="ProtNLM"/>
    </source>
</evidence>
<organism evidence="2 3">
    <name type="scientific">Cyclotella cryptica</name>
    <dbReference type="NCBI Taxonomy" id="29204"/>
    <lineage>
        <taxon>Eukaryota</taxon>
        <taxon>Sar</taxon>
        <taxon>Stramenopiles</taxon>
        <taxon>Ochrophyta</taxon>
        <taxon>Bacillariophyta</taxon>
        <taxon>Coscinodiscophyceae</taxon>
        <taxon>Thalassiosirophycidae</taxon>
        <taxon>Stephanodiscales</taxon>
        <taxon>Stephanodiscaceae</taxon>
        <taxon>Cyclotella</taxon>
    </lineage>
</organism>
<feature type="compositionally biased region" description="Basic and acidic residues" evidence="1">
    <location>
        <begin position="328"/>
        <end position="339"/>
    </location>
</feature>
<name>A0ABD3QJ95_9STRA</name>
<proteinExistence type="predicted"/>
<feature type="region of interest" description="Disordered" evidence="1">
    <location>
        <begin position="320"/>
        <end position="370"/>
    </location>
</feature>
<evidence type="ECO:0000256" key="1">
    <source>
        <dbReference type="SAM" id="MobiDB-lite"/>
    </source>
</evidence>
<evidence type="ECO:0000313" key="2">
    <source>
        <dbReference type="EMBL" id="KAL3799949.1"/>
    </source>
</evidence>
<comment type="caution">
    <text evidence="2">The sequence shown here is derived from an EMBL/GenBank/DDBJ whole genome shotgun (WGS) entry which is preliminary data.</text>
</comment>
<reference evidence="2 3" key="1">
    <citation type="journal article" date="2020" name="G3 (Bethesda)">
        <title>Improved Reference Genome for Cyclotella cryptica CCMP332, a Model for Cell Wall Morphogenesis, Salinity Adaptation, and Lipid Production in Diatoms (Bacillariophyta).</title>
        <authorList>
            <person name="Roberts W.R."/>
            <person name="Downey K.M."/>
            <person name="Ruck E.C."/>
            <person name="Traller J.C."/>
            <person name="Alverson A.J."/>
        </authorList>
    </citation>
    <scope>NUCLEOTIDE SEQUENCE [LARGE SCALE GENOMIC DNA]</scope>
    <source>
        <strain evidence="2 3">CCMP332</strain>
    </source>
</reference>
<keyword evidence="3" id="KW-1185">Reference proteome</keyword>
<dbReference type="EMBL" id="JABMIG020000035">
    <property type="protein sequence ID" value="KAL3799949.1"/>
    <property type="molecule type" value="Genomic_DNA"/>
</dbReference>
<evidence type="ECO:0000313" key="3">
    <source>
        <dbReference type="Proteomes" id="UP001516023"/>
    </source>
</evidence>
<dbReference type="Proteomes" id="UP001516023">
    <property type="component" value="Unassembled WGS sequence"/>
</dbReference>
<dbReference type="Gene3D" id="3.30.710.10">
    <property type="entry name" value="Potassium Channel Kv1.1, Chain A"/>
    <property type="match status" value="1"/>
</dbReference>
<accession>A0ABD3QJ95</accession>
<dbReference type="AlphaFoldDB" id="A0ABD3QJ95"/>